<proteinExistence type="predicted"/>
<organism evidence="2 3">
    <name type="scientific">Sporothrix curviconia</name>
    <dbReference type="NCBI Taxonomy" id="1260050"/>
    <lineage>
        <taxon>Eukaryota</taxon>
        <taxon>Fungi</taxon>
        <taxon>Dikarya</taxon>
        <taxon>Ascomycota</taxon>
        <taxon>Pezizomycotina</taxon>
        <taxon>Sordariomycetes</taxon>
        <taxon>Sordariomycetidae</taxon>
        <taxon>Ophiostomatales</taxon>
        <taxon>Ophiostomataceae</taxon>
        <taxon>Sporothrix</taxon>
    </lineage>
</organism>
<feature type="region of interest" description="Disordered" evidence="1">
    <location>
        <begin position="358"/>
        <end position="392"/>
    </location>
</feature>
<feature type="compositionally biased region" description="Basic and acidic residues" evidence="1">
    <location>
        <begin position="367"/>
        <end position="388"/>
    </location>
</feature>
<sequence>MLLPRLPRLVLRKSTQSITQRIICASCLARQYAAYTAGPPPSQQASGISSSTCPSKPTTARLDLSDKPPKRKRRLQPTPPQPGPPSPPFNEAPAVRPKLFTTEKVLVKDAIITAKLNHHSQYFPASHETTAPVLSVGVPRAPDFVSDYTSMGPDIVASWRPGGSFRRLAGNDIRAANRASSTAAAAAGSKGARKNFGLSIRYSYGHALHPWHAKYLVASPGFDEVASDGDGWPVGFPHSMAEVFRRRYAIKNRTEPLWWFATVFPSDSDLPYSNLVRHKLRFKLQSALQAALKQRGYSSAGVQLEGPAGKLARFRQLYGSVRVDGATRPLLDASYDGLVAYLSQVVVAVEAQLGGRKQGQAVSQQKLSDRSGRPRRPGKSDATPRDDWATDEEAYELIGSGARQSGGLAGAKSNPKSQ</sequence>
<keyword evidence="3" id="KW-1185">Reference proteome</keyword>
<evidence type="ECO:0000313" key="3">
    <source>
        <dbReference type="Proteomes" id="UP001642405"/>
    </source>
</evidence>
<reference evidence="2 3" key="1">
    <citation type="submission" date="2024-01" db="EMBL/GenBank/DDBJ databases">
        <authorList>
            <person name="Allen C."/>
            <person name="Tagirdzhanova G."/>
        </authorList>
    </citation>
    <scope>NUCLEOTIDE SEQUENCE [LARGE SCALE GENOMIC DNA]</scope>
</reference>
<feature type="compositionally biased region" description="Polar residues" evidence="1">
    <location>
        <begin position="43"/>
        <end position="58"/>
    </location>
</feature>
<comment type="caution">
    <text evidence="2">The sequence shown here is derived from an EMBL/GenBank/DDBJ whole genome shotgun (WGS) entry which is preliminary data.</text>
</comment>
<gene>
    <name evidence="2" type="ORF">SCUCBS95973_000400</name>
</gene>
<evidence type="ECO:0000313" key="2">
    <source>
        <dbReference type="EMBL" id="CAK7209323.1"/>
    </source>
</evidence>
<accession>A0ABP0APX9</accession>
<name>A0ABP0APX9_9PEZI</name>
<feature type="compositionally biased region" description="Pro residues" evidence="1">
    <location>
        <begin position="77"/>
        <end position="90"/>
    </location>
</feature>
<evidence type="ECO:0000256" key="1">
    <source>
        <dbReference type="SAM" id="MobiDB-lite"/>
    </source>
</evidence>
<dbReference type="Proteomes" id="UP001642405">
    <property type="component" value="Unassembled WGS sequence"/>
</dbReference>
<protein>
    <submittedName>
        <fullName evidence="2">Uncharacterized protein</fullName>
    </submittedName>
</protein>
<feature type="region of interest" description="Disordered" evidence="1">
    <location>
        <begin position="36"/>
        <end position="93"/>
    </location>
</feature>
<feature type="region of interest" description="Disordered" evidence="1">
    <location>
        <begin position="399"/>
        <end position="418"/>
    </location>
</feature>
<dbReference type="EMBL" id="CAWUHB010000002">
    <property type="protein sequence ID" value="CAK7209323.1"/>
    <property type="molecule type" value="Genomic_DNA"/>
</dbReference>